<dbReference type="InterPro" id="IPR001123">
    <property type="entry name" value="LeuE-type"/>
</dbReference>
<keyword evidence="3 6" id="KW-0812">Transmembrane</keyword>
<dbReference type="RefSeq" id="WP_205160062.1">
    <property type="nucleotide sequence ID" value="NZ_JAFEUM010000014.1"/>
</dbReference>
<sequence length="219" mass="23392">MNEFTILATLATIHFIALMSPGPDFALVVQSTAKHGRKAGLAIATGLSAGILIHSTLSLTGVSYLVHNNPALYSAVQFLGGSYLLYLGLSSLKALLQTSTLDHTETVPDTQRPLSSANKPLTPFFRKGLMTNLLNPKALIFFVSLLSSIVPATMSLVGKVSAMALLWGLSIFWFSLLAYALSTKRVASKVEQAGPFIDGICALLFTAVGVSILWHLLPF</sequence>
<evidence type="ECO:0000256" key="1">
    <source>
        <dbReference type="ARBA" id="ARBA00004651"/>
    </source>
</evidence>
<feature type="transmembrane region" description="Helical" evidence="6">
    <location>
        <begin position="71"/>
        <end position="89"/>
    </location>
</feature>
<feature type="transmembrane region" description="Helical" evidence="6">
    <location>
        <begin position="193"/>
        <end position="217"/>
    </location>
</feature>
<accession>A0ABS2HPJ3</accession>
<evidence type="ECO:0000256" key="4">
    <source>
        <dbReference type="ARBA" id="ARBA00022989"/>
    </source>
</evidence>
<dbReference type="PANTHER" id="PTHR30086">
    <property type="entry name" value="ARGININE EXPORTER PROTEIN ARGO"/>
    <property type="match status" value="1"/>
</dbReference>
<feature type="transmembrane region" description="Helical" evidence="6">
    <location>
        <begin position="138"/>
        <end position="158"/>
    </location>
</feature>
<dbReference type="PIRSF" id="PIRSF006324">
    <property type="entry name" value="LeuE"/>
    <property type="match status" value="1"/>
</dbReference>
<keyword evidence="5 6" id="KW-0472">Membrane</keyword>
<evidence type="ECO:0000256" key="3">
    <source>
        <dbReference type="ARBA" id="ARBA00022692"/>
    </source>
</evidence>
<comment type="subcellular location">
    <subcellularLocation>
        <location evidence="1">Cell membrane</location>
        <topology evidence="1">Multi-pass membrane protein</topology>
    </subcellularLocation>
</comment>
<dbReference type="EMBL" id="JAFEUM010000014">
    <property type="protein sequence ID" value="MBM7038631.1"/>
    <property type="molecule type" value="Genomic_DNA"/>
</dbReference>
<keyword evidence="8" id="KW-1185">Reference proteome</keyword>
<evidence type="ECO:0000313" key="8">
    <source>
        <dbReference type="Proteomes" id="UP000809621"/>
    </source>
</evidence>
<feature type="transmembrane region" description="Helical" evidence="6">
    <location>
        <begin position="6"/>
        <end position="29"/>
    </location>
</feature>
<evidence type="ECO:0000256" key="6">
    <source>
        <dbReference type="SAM" id="Phobius"/>
    </source>
</evidence>
<evidence type="ECO:0000313" key="7">
    <source>
        <dbReference type="EMBL" id="MBM7038631.1"/>
    </source>
</evidence>
<gene>
    <name evidence="7" type="ORF">JQC93_19830</name>
</gene>
<evidence type="ECO:0000256" key="2">
    <source>
        <dbReference type="ARBA" id="ARBA00022475"/>
    </source>
</evidence>
<protein>
    <submittedName>
        <fullName evidence="7">LysE family translocator</fullName>
    </submittedName>
</protein>
<keyword evidence="2" id="KW-1003">Cell membrane</keyword>
<proteinExistence type="predicted"/>
<organism evidence="7 8">
    <name type="scientific">Vibrio ulleungensis</name>
    <dbReference type="NCBI Taxonomy" id="2807619"/>
    <lineage>
        <taxon>Bacteria</taxon>
        <taxon>Pseudomonadati</taxon>
        <taxon>Pseudomonadota</taxon>
        <taxon>Gammaproteobacteria</taxon>
        <taxon>Vibrionales</taxon>
        <taxon>Vibrionaceae</taxon>
        <taxon>Vibrio</taxon>
    </lineage>
</organism>
<name>A0ABS2HPJ3_9VIBR</name>
<dbReference type="PANTHER" id="PTHR30086:SF17">
    <property type="entry name" value="LYSE FAMILY TRANSLOCATOR"/>
    <property type="match status" value="1"/>
</dbReference>
<reference evidence="7 8" key="1">
    <citation type="submission" date="2021-02" db="EMBL/GenBank/DDBJ databases">
        <authorList>
            <person name="Park J.-S."/>
        </authorList>
    </citation>
    <scope>NUCLEOTIDE SEQUENCE [LARGE SCALE GENOMIC DNA]</scope>
    <source>
        <strain evidence="7 8">188UL20-2</strain>
    </source>
</reference>
<keyword evidence="4 6" id="KW-1133">Transmembrane helix</keyword>
<feature type="transmembrane region" description="Helical" evidence="6">
    <location>
        <begin position="164"/>
        <end position="181"/>
    </location>
</feature>
<evidence type="ECO:0000256" key="5">
    <source>
        <dbReference type="ARBA" id="ARBA00023136"/>
    </source>
</evidence>
<feature type="transmembrane region" description="Helical" evidence="6">
    <location>
        <begin position="41"/>
        <end position="65"/>
    </location>
</feature>
<dbReference type="Proteomes" id="UP000809621">
    <property type="component" value="Unassembled WGS sequence"/>
</dbReference>
<comment type="caution">
    <text evidence="7">The sequence shown here is derived from an EMBL/GenBank/DDBJ whole genome shotgun (WGS) entry which is preliminary data.</text>
</comment>
<dbReference type="Pfam" id="PF01810">
    <property type="entry name" value="LysE"/>
    <property type="match status" value="1"/>
</dbReference>